<reference evidence="2 3" key="1">
    <citation type="submission" date="2018-11" db="EMBL/GenBank/DDBJ databases">
        <title>Sequencing the genomes of 1000 actinobacteria strains.</title>
        <authorList>
            <person name="Klenk H.-P."/>
        </authorList>
    </citation>
    <scope>NUCLEOTIDE SEQUENCE [LARGE SCALE GENOMIC DNA]</scope>
    <source>
        <strain evidence="2 3">DSM 43634</strain>
    </source>
</reference>
<feature type="compositionally biased region" description="Polar residues" evidence="1">
    <location>
        <begin position="47"/>
        <end position="59"/>
    </location>
</feature>
<dbReference type="EMBL" id="RJKL01000001">
    <property type="protein sequence ID" value="ROP29859.1"/>
    <property type="molecule type" value="Genomic_DNA"/>
</dbReference>
<gene>
    <name evidence="2" type="ORF">EDD30_2680</name>
</gene>
<feature type="region of interest" description="Disordered" evidence="1">
    <location>
        <begin position="102"/>
        <end position="133"/>
    </location>
</feature>
<evidence type="ECO:0000313" key="2">
    <source>
        <dbReference type="EMBL" id="ROP29859.1"/>
    </source>
</evidence>
<proteinExistence type="predicted"/>
<protein>
    <submittedName>
        <fullName evidence="2">Uncharacterized protein</fullName>
    </submittedName>
</protein>
<evidence type="ECO:0000256" key="1">
    <source>
        <dbReference type="SAM" id="MobiDB-lite"/>
    </source>
</evidence>
<evidence type="ECO:0000313" key="3">
    <source>
        <dbReference type="Proteomes" id="UP000271683"/>
    </source>
</evidence>
<organism evidence="2 3">
    <name type="scientific">Couchioplanes caeruleus</name>
    <dbReference type="NCBI Taxonomy" id="56438"/>
    <lineage>
        <taxon>Bacteria</taxon>
        <taxon>Bacillati</taxon>
        <taxon>Actinomycetota</taxon>
        <taxon>Actinomycetes</taxon>
        <taxon>Micromonosporales</taxon>
        <taxon>Micromonosporaceae</taxon>
        <taxon>Couchioplanes</taxon>
    </lineage>
</organism>
<dbReference type="AlphaFoldDB" id="A0A3N1GHX7"/>
<feature type="compositionally biased region" description="Low complexity" evidence="1">
    <location>
        <begin position="244"/>
        <end position="254"/>
    </location>
</feature>
<comment type="caution">
    <text evidence="2">The sequence shown here is derived from an EMBL/GenBank/DDBJ whole genome shotgun (WGS) entry which is preliminary data.</text>
</comment>
<feature type="region of interest" description="Disordered" evidence="1">
    <location>
        <begin position="244"/>
        <end position="267"/>
    </location>
</feature>
<feature type="region of interest" description="Disordered" evidence="1">
    <location>
        <begin position="40"/>
        <end position="59"/>
    </location>
</feature>
<dbReference type="Proteomes" id="UP000271683">
    <property type="component" value="Unassembled WGS sequence"/>
</dbReference>
<accession>A0A3N1GHX7</accession>
<name>A0A3N1GHX7_9ACTN</name>
<sequence length="267" mass="28929">MADTPHVDIPYKNYNSIPPEVVYQEGGLTKEQYDAYLELERKRSEYQGDQSNPEDTYNPTDAEAAAEFAYNKWTREHPDFPIKVNTALASNEFQKFDPNTDYWAGGKAKGPDSHADTPPGLPDVPKTEGDGKASVSVHQEALEKFRVNLKELKGVLAGARTKLGTVEANPGRFGAGVDLAVAVNSDLVGDVDKALGRVVQIFKDIDDDCVAVIKQYDTVEEWNEKDAKKLDNIFRETFGGITAKPEAAAGGKPDPAADPKGGGAKSG</sequence>